<dbReference type="EC" id="2.5.1.17" evidence="3 14"/>
<feature type="compositionally biased region" description="Basic and acidic residues" evidence="15">
    <location>
        <begin position="1"/>
        <end position="21"/>
    </location>
</feature>
<feature type="region of interest" description="Disordered" evidence="15">
    <location>
        <begin position="1"/>
        <end position="40"/>
    </location>
</feature>
<evidence type="ECO:0000256" key="12">
    <source>
        <dbReference type="ARBA" id="ARBA00048555"/>
    </source>
</evidence>
<evidence type="ECO:0000256" key="7">
    <source>
        <dbReference type="ARBA" id="ARBA00022741"/>
    </source>
</evidence>
<keyword evidence="8 14" id="KW-0067">ATP-binding</keyword>
<evidence type="ECO:0000256" key="1">
    <source>
        <dbReference type="ARBA" id="ARBA00005121"/>
    </source>
</evidence>
<name>A0ABU2AUM6_9ACTN</name>
<protein>
    <recommendedName>
        <fullName evidence="4 14">Corrinoid adenosyltransferase</fullName>
        <ecNumber evidence="3 14">2.5.1.17</ecNumber>
    </recommendedName>
    <alternativeName>
        <fullName evidence="9 14">Cob(II)alamin adenosyltransferase</fullName>
    </alternativeName>
    <alternativeName>
        <fullName evidence="11 14">Cob(II)yrinic acid a,c-diamide adenosyltransferase</fullName>
    </alternativeName>
    <alternativeName>
        <fullName evidence="10 14">Cobinamide/cobalamin adenosyltransferase</fullName>
    </alternativeName>
</protein>
<dbReference type="SUPFAM" id="SSF89028">
    <property type="entry name" value="Cobalamin adenosyltransferase-like"/>
    <property type="match status" value="1"/>
</dbReference>
<evidence type="ECO:0000256" key="11">
    <source>
        <dbReference type="ARBA" id="ARBA00033354"/>
    </source>
</evidence>
<keyword evidence="5 14" id="KW-0169">Cobalamin biosynthesis</keyword>
<keyword evidence="18" id="KW-1185">Reference proteome</keyword>
<gene>
    <name evidence="17" type="ORF">J2S69_003382</name>
</gene>
<comment type="catalytic activity">
    <reaction evidence="12 14">
        <text>2 cob(II)yrinate a,c diamide + reduced [electron-transfer flavoprotein] + 2 ATP = 2 adenosylcob(III)yrinate a,c-diamide + 2 triphosphate + oxidized [electron-transfer flavoprotein] + 3 H(+)</text>
        <dbReference type="Rhea" id="RHEA:11528"/>
        <dbReference type="Rhea" id="RHEA-COMP:10685"/>
        <dbReference type="Rhea" id="RHEA-COMP:10686"/>
        <dbReference type="ChEBI" id="CHEBI:15378"/>
        <dbReference type="ChEBI" id="CHEBI:18036"/>
        <dbReference type="ChEBI" id="CHEBI:30616"/>
        <dbReference type="ChEBI" id="CHEBI:57692"/>
        <dbReference type="ChEBI" id="CHEBI:58307"/>
        <dbReference type="ChEBI" id="CHEBI:58503"/>
        <dbReference type="ChEBI" id="CHEBI:58537"/>
        <dbReference type="EC" id="2.5.1.17"/>
    </reaction>
</comment>
<proteinExistence type="inferred from homology"/>
<dbReference type="PANTHER" id="PTHR12213:SF0">
    <property type="entry name" value="CORRINOID ADENOSYLTRANSFERASE MMAB"/>
    <property type="match status" value="1"/>
</dbReference>
<evidence type="ECO:0000256" key="3">
    <source>
        <dbReference type="ARBA" id="ARBA00012454"/>
    </source>
</evidence>
<evidence type="ECO:0000256" key="6">
    <source>
        <dbReference type="ARBA" id="ARBA00022679"/>
    </source>
</evidence>
<feature type="domain" description="Cobalamin adenosyltransferase-like" evidence="16">
    <location>
        <begin position="257"/>
        <end position="427"/>
    </location>
</feature>
<dbReference type="Gene3D" id="1.20.1200.10">
    <property type="entry name" value="Cobalamin adenosyltransferase-like"/>
    <property type="match status" value="1"/>
</dbReference>
<keyword evidence="7 14" id="KW-0547">Nucleotide-binding</keyword>
<evidence type="ECO:0000256" key="10">
    <source>
        <dbReference type="ARBA" id="ARBA00033334"/>
    </source>
</evidence>
<dbReference type="NCBIfam" id="TIGR00636">
    <property type="entry name" value="PduO_Nterm"/>
    <property type="match status" value="1"/>
</dbReference>
<dbReference type="InterPro" id="IPR036451">
    <property type="entry name" value="CblAdoTrfase-like_sf"/>
</dbReference>
<evidence type="ECO:0000256" key="8">
    <source>
        <dbReference type="ARBA" id="ARBA00022840"/>
    </source>
</evidence>
<evidence type="ECO:0000259" key="16">
    <source>
        <dbReference type="Pfam" id="PF01923"/>
    </source>
</evidence>
<comment type="catalytic activity">
    <reaction evidence="13 14">
        <text>2 cob(II)alamin + reduced [electron-transfer flavoprotein] + 2 ATP = 2 adenosylcob(III)alamin + 2 triphosphate + oxidized [electron-transfer flavoprotein] + 3 H(+)</text>
        <dbReference type="Rhea" id="RHEA:28671"/>
        <dbReference type="Rhea" id="RHEA-COMP:10685"/>
        <dbReference type="Rhea" id="RHEA-COMP:10686"/>
        <dbReference type="ChEBI" id="CHEBI:15378"/>
        <dbReference type="ChEBI" id="CHEBI:16304"/>
        <dbReference type="ChEBI" id="CHEBI:18036"/>
        <dbReference type="ChEBI" id="CHEBI:18408"/>
        <dbReference type="ChEBI" id="CHEBI:30616"/>
        <dbReference type="ChEBI" id="CHEBI:57692"/>
        <dbReference type="ChEBI" id="CHEBI:58307"/>
        <dbReference type="EC" id="2.5.1.17"/>
    </reaction>
</comment>
<evidence type="ECO:0000256" key="14">
    <source>
        <dbReference type="RuleBase" id="RU366026"/>
    </source>
</evidence>
<dbReference type="InterPro" id="IPR029499">
    <property type="entry name" value="PduO-typ"/>
</dbReference>
<organism evidence="17 18">
    <name type="scientific">Glycomyces lechevalierae</name>
    <dbReference type="NCBI Taxonomy" id="256034"/>
    <lineage>
        <taxon>Bacteria</taxon>
        <taxon>Bacillati</taxon>
        <taxon>Actinomycetota</taxon>
        <taxon>Actinomycetes</taxon>
        <taxon>Glycomycetales</taxon>
        <taxon>Glycomycetaceae</taxon>
        <taxon>Glycomyces</taxon>
    </lineage>
</organism>
<evidence type="ECO:0000256" key="2">
    <source>
        <dbReference type="ARBA" id="ARBA00007487"/>
    </source>
</evidence>
<dbReference type="Pfam" id="PF01923">
    <property type="entry name" value="Cob_adeno_trans"/>
    <property type="match status" value="1"/>
</dbReference>
<comment type="pathway">
    <text evidence="1 14">Cofactor biosynthesis; adenosylcobalamin biosynthesis; adenosylcobalamin from cob(II)yrinate a,c-diamide: step 2/7.</text>
</comment>
<evidence type="ECO:0000313" key="18">
    <source>
        <dbReference type="Proteomes" id="UP001183604"/>
    </source>
</evidence>
<sequence length="442" mass="47820">MRDHVDPGEVGRGERAHRVAEAEPAGGVEVLGGDHAVLHEPGRLVHERADEAGGREPGDVAVDDHAGLPGGLGEAARGVERLVAGVDAAHELAELHHRHGREEVGAHDPLGMRCGGGDLRDRDGRGVRREDGLRRADARERAEDLLLDRETLEDRLDGDPRPRGLVEVGADGDARLRGLRVLRGDLLLGDEAVQRAADGGPCALERALVRVDQRDVPTAQARDLRDPGTHESRTDYRDFCHGARLYGRCMAVNLTRIYTKTGDDGTTGLADFSRVPKTHVRLAAYGDVDEANAVIGAALALQTGEIGEREREVLLAVQNDLFDVGADLSTPVSENPKYPPLRIDESYVTRLEGWIDEANADLEALRSFILRGGTPGAALLHQACTVARRAERNVWALLEAEPDTTHAVPVTYLNRLSDLLFVLARKANPGGDVLWKPRGSQA</sequence>
<evidence type="ECO:0000256" key="9">
    <source>
        <dbReference type="ARBA" id="ARBA00031529"/>
    </source>
</evidence>
<evidence type="ECO:0000256" key="5">
    <source>
        <dbReference type="ARBA" id="ARBA00022573"/>
    </source>
</evidence>
<comment type="similarity">
    <text evidence="2 14">Belongs to the Cob(I)alamin adenosyltransferase family.</text>
</comment>
<evidence type="ECO:0000256" key="15">
    <source>
        <dbReference type="SAM" id="MobiDB-lite"/>
    </source>
</evidence>
<evidence type="ECO:0000256" key="4">
    <source>
        <dbReference type="ARBA" id="ARBA00020963"/>
    </source>
</evidence>
<dbReference type="Proteomes" id="UP001183604">
    <property type="component" value="Unassembled WGS sequence"/>
</dbReference>
<evidence type="ECO:0000256" key="13">
    <source>
        <dbReference type="ARBA" id="ARBA00048692"/>
    </source>
</evidence>
<dbReference type="InterPro" id="IPR016030">
    <property type="entry name" value="CblAdoTrfase-like"/>
</dbReference>
<accession>A0ABU2AUM6</accession>
<evidence type="ECO:0000313" key="17">
    <source>
        <dbReference type="EMBL" id="MDR7339663.1"/>
    </source>
</evidence>
<comment type="caution">
    <text evidence="17">The sequence shown here is derived from an EMBL/GenBank/DDBJ whole genome shotgun (WGS) entry which is preliminary data.</text>
</comment>
<dbReference type="EMBL" id="JAVDYD010000001">
    <property type="protein sequence ID" value="MDR7339663.1"/>
    <property type="molecule type" value="Genomic_DNA"/>
</dbReference>
<dbReference type="PANTHER" id="PTHR12213">
    <property type="entry name" value="CORRINOID ADENOSYLTRANSFERASE"/>
    <property type="match status" value="1"/>
</dbReference>
<keyword evidence="6 14" id="KW-0808">Transferase</keyword>
<reference evidence="17 18" key="1">
    <citation type="submission" date="2023-07" db="EMBL/GenBank/DDBJ databases">
        <title>Sequencing the genomes of 1000 actinobacteria strains.</title>
        <authorList>
            <person name="Klenk H.-P."/>
        </authorList>
    </citation>
    <scope>NUCLEOTIDE SEQUENCE [LARGE SCALE GENOMIC DNA]</scope>
    <source>
        <strain evidence="17 18">DSM 44724</strain>
    </source>
</reference>